<evidence type="ECO:0000313" key="2">
    <source>
        <dbReference type="EMBL" id="KAG8179264.1"/>
    </source>
</evidence>
<dbReference type="EMBL" id="JAFNEN010000641">
    <property type="protein sequence ID" value="KAG8179264.1"/>
    <property type="molecule type" value="Genomic_DNA"/>
</dbReference>
<sequence>MEHDRFENKEKGIENKEKGKNNVSKHTVLWSELRKKKSTITFQIIRYRRASPNYFMMEHDRFENKEKGIENKEKGKNNVSKHTVLWSELRKKSTITFQIIRYRRASPNYFMMEHDRFENKEKGIENKEKGKNNVSKHTVLWSELRKKKSTITFQIIRYRRASPNYFMMEHDRFENKEKGIAINALGK</sequence>
<evidence type="ECO:0000256" key="1">
    <source>
        <dbReference type="SAM" id="MobiDB-lite"/>
    </source>
</evidence>
<organism evidence="2 3">
    <name type="scientific">Oedothorax gibbosus</name>
    <dbReference type="NCBI Taxonomy" id="931172"/>
    <lineage>
        <taxon>Eukaryota</taxon>
        <taxon>Metazoa</taxon>
        <taxon>Ecdysozoa</taxon>
        <taxon>Arthropoda</taxon>
        <taxon>Chelicerata</taxon>
        <taxon>Arachnida</taxon>
        <taxon>Araneae</taxon>
        <taxon>Araneomorphae</taxon>
        <taxon>Entelegynae</taxon>
        <taxon>Araneoidea</taxon>
        <taxon>Linyphiidae</taxon>
        <taxon>Erigoninae</taxon>
        <taxon>Oedothorax</taxon>
    </lineage>
</organism>
<feature type="region of interest" description="Disordered" evidence="1">
    <location>
        <begin position="1"/>
        <end position="20"/>
    </location>
</feature>
<name>A0AAV6U553_9ARAC</name>
<keyword evidence="3" id="KW-1185">Reference proteome</keyword>
<dbReference type="Proteomes" id="UP000827092">
    <property type="component" value="Unassembled WGS sequence"/>
</dbReference>
<dbReference type="AlphaFoldDB" id="A0AAV6U553"/>
<protein>
    <recommendedName>
        <fullName evidence="4">Translocon at the inner envelope membrane of chloroplasts 214</fullName>
    </recommendedName>
</protein>
<gene>
    <name evidence="2" type="ORF">JTE90_006162</name>
</gene>
<reference evidence="2 3" key="1">
    <citation type="journal article" date="2022" name="Nat. Ecol. Evol.">
        <title>A masculinizing supergene underlies an exaggerated male reproductive morph in a spider.</title>
        <authorList>
            <person name="Hendrickx F."/>
            <person name="De Corte Z."/>
            <person name="Sonet G."/>
            <person name="Van Belleghem S.M."/>
            <person name="Kostlbacher S."/>
            <person name="Vangestel C."/>
        </authorList>
    </citation>
    <scope>NUCLEOTIDE SEQUENCE [LARGE SCALE GENOMIC DNA]</scope>
    <source>
        <strain evidence="2">W744_W776</strain>
    </source>
</reference>
<proteinExistence type="predicted"/>
<evidence type="ECO:0000313" key="3">
    <source>
        <dbReference type="Proteomes" id="UP000827092"/>
    </source>
</evidence>
<evidence type="ECO:0008006" key="4">
    <source>
        <dbReference type="Google" id="ProtNLM"/>
    </source>
</evidence>
<comment type="caution">
    <text evidence="2">The sequence shown here is derived from an EMBL/GenBank/DDBJ whole genome shotgun (WGS) entry which is preliminary data.</text>
</comment>
<accession>A0AAV6U553</accession>